<feature type="region of interest" description="Disordered" evidence="1">
    <location>
        <begin position="1"/>
        <end position="36"/>
    </location>
</feature>
<feature type="region of interest" description="Disordered" evidence="1">
    <location>
        <begin position="103"/>
        <end position="133"/>
    </location>
</feature>
<dbReference type="Pfam" id="PF12277">
    <property type="entry name" value="DUF3618"/>
    <property type="match status" value="1"/>
</dbReference>
<dbReference type="Proteomes" id="UP001225957">
    <property type="component" value="Unassembled WGS sequence"/>
</dbReference>
<sequence length="227" mass="24386">MNKDTDTRSDSIRRDDDQGDETKRPEQLEREVDQARARLGWTASELSDRLSPGELIDQALGMAREHGGEFGRNLGAEVKNNPMPMILTSIGLSWMMMSSGNNDAAHAHEAHDTSTDENGRGLKGALGDTAAKSQDKAAAVGDRVHGATANMKESAQNAREGLVQFYRDQPLIAGSLGIAIGAALGALVPPTEIEDDMLGKARDRSVDAAKSEAARKYGEVRESVRSE</sequence>
<comment type="caution">
    <text evidence="2">The sequence shown here is derived from an EMBL/GenBank/DDBJ whole genome shotgun (WGS) entry which is preliminary data.</text>
</comment>
<evidence type="ECO:0000313" key="2">
    <source>
        <dbReference type="EMBL" id="MDI5891556.1"/>
    </source>
</evidence>
<name>A0ABT6V004_9GAMM</name>
<keyword evidence="3" id="KW-1185">Reference proteome</keyword>
<protein>
    <submittedName>
        <fullName evidence="2">DUF3618 domain-containing protein</fullName>
    </submittedName>
</protein>
<feature type="compositionally biased region" description="Basic and acidic residues" evidence="1">
    <location>
        <begin position="105"/>
        <end position="120"/>
    </location>
</feature>
<evidence type="ECO:0000256" key="1">
    <source>
        <dbReference type="SAM" id="MobiDB-lite"/>
    </source>
</evidence>
<evidence type="ECO:0000313" key="3">
    <source>
        <dbReference type="Proteomes" id="UP001225957"/>
    </source>
</evidence>
<reference evidence="2 3" key="1">
    <citation type="submission" date="2023-04" db="EMBL/GenBank/DDBJ databases">
        <title>Halomonas strains isolated from rhizosphere soil.</title>
        <authorList>
            <person name="Xu L."/>
            <person name="Sun J.-Q."/>
        </authorList>
    </citation>
    <scope>NUCLEOTIDE SEQUENCE [LARGE SCALE GENOMIC DNA]</scope>
    <source>
        <strain evidence="2 3">LR5S20</strain>
    </source>
</reference>
<dbReference type="EMBL" id="JASCQP010000026">
    <property type="protein sequence ID" value="MDI5891556.1"/>
    <property type="molecule type" value="Genomic_DNA"/>
</dbReference>
<accession>A0ABT6V004</accession>
<dbReference type="RefSeq" id="WP_282735504.1">
    <property type="nucleotide sequence ID" value="NZ_JASCQP010000026.1"/>
</dbReference>
<dbReference type="InterPro" id="IPR022062">
    <property type="entry name" value="DUF3618"/>
</dbReference>
<proteinExistence type="predicted"/>
<gene>
    <name evidence="2" type="ORF">QLQ83_10645</name>
</gene>
<organism evidence="2 3">
    <name type="scientific">Halomonas rhizosphaerae</name>
    <dbReference type="NCBI Taxonomy" id="3043296"/>
    <lineage>
        <taxon>Bacteria</taxon>
        <taxon>Pseudomonadati</taxon>
        <taxon>Pseudomonadota</taxon>
        <taxon>Gammaproteobacteria</taxon>
        <taxon>Oceanospirillales</taxon>
        <taxon>Halomonadaceae</taxon>
        <taxon>Halomonas</taxon>
    </lineage>
</organism>
<feature type="region of interest" description="Disordered" evidence="1">
    <location>
        <begin position="198"/>
        <end position="227"/>
    </location>
</feature>